<sequence>GSGDIFAPTISEATSLPSSGTHTRTWTEAVSDTATGKGLRSRIQMERSRATTMALLHWARQATRESHLPPLRRLARPLIIRRPSTHRFYRRL</sequence>
<dbReference type="Proteomes" id="UP001328107">
    <property type="component" value="Unassembled WGS sequence"/>
</dbReference>
<feature type="compositionally biased region" description="Polar residues" evidence="1">
    <location>
        <begin position="11"/>
        <end position="23"/>
    </location>
</feature>
<evidence type="ECO:0000256" key="1">
    <source>
        <dbReference type="SAM" id="MobiDB-lite"/>
    </source>
</evidence>
<keyword evidence="3" id="KW-1185">Reference proteome</keyword>
<evidence type="ECO:0000313" key="3">
    <source>
        <dbReference type="Proteomes" id="UP001328107"/>
    </source>
</evidence>
<comment type="caution">
    <text evidence="2">The sequence shown here is derived from an EMBL/GenBank/DDBJ whole genome shotgun (WGS) entry which is preliminary data.</text>
</comment>
<reference evidence="3" key="1">
    <citation type="submission" date="2022-10" db="EMBL/GenBank/DDBJ databases">
        <title>Genome assembly of Pristionchus species.</title>
        <authorList>
            <person name="Yoshida K."/>
            <person name="Sommer R.J."/>
        </authorList>
    </citation>
    <scope>NUCLEOTIDE SEQUENCE [LARGE SCALE GENOMIC DNA]</scope>
    <source>
        <strain evidence="3">RS5460</strain>
    </source>
</reference>
<dbReference type="EMBL" id="BTRK01000001">
    <property type="protein sequence ID" value="GMR31521.1"/>
    <property type="molecule type" value="Genomic_DNA"/>
</dbReference>
<accession>A0AAN5C7N7</accession>
<proteinExistence type="predicted"/>
<evidence type="ECO:0000313" key="2">
    <source>
        <dbReference type="EMBL" id="GMR31521.1"/>
    </source>
</evidence>
<name>A0AAN5C7N7_9BILA</name>
<protein>
    <submittedName>
        <fullName evidence="2">Uncharacterized protein</fullName>
    </submittedName>
</protein>
<feature type="non-terminal residue" evidence="2">
    <location>
        <position position="1"/>
    </location>
</feature>
<feature type="non-terminal residue" evidence="2">
    <location>
        <position position="92"/>
    </location>
</feature>
<dbReference type="AlphaFoldDB" id="A0AAN5C7N7"/>
<feature type="region of interest" description="Disordered" evidence="1">
    <location>
        <begin position="1"/>
        <end position="23"/>
    </location>
</feature>
<organism evidence="2 3">
    <name type="scientific">Pristionchus mayeri</name>
    <dbReference type="NCBI Taxonomy" id="1317129"/>
    <lineage>
        <taxon>Eukaryota</taxon>
        <taxon>Metazoa</taxon>
        <taxon>Ecdysozoa</taxon>
        <taxon>Nematoda</taxon>
        <taxon>Chromadorea</taxon>
        <taxon>Rhabditida</taxon>
        <taxon>Rhabditina</taxon>
        <taxon>Diplogasteromorpha</taxon>
        <taxon>Diplogasteroidea</taxon>
        <taxon>Neodiplogasteridae</taxon>
        <taxon>Pristionchus</taxon>
    </lineage>
</organism>
<gene>
    <name evidence="2" type="ORF">PMAYCL1PPCAC_01716</name>
</gene>